<evidence type="ECO:0000313" key="1">
    <source>
        <dbReference type="EMBL" id="ABQ67311.1"/>
    </source>
</evidence>
<name>A0A9J9LDS1_RHIWR</name>
<dbReference type="AlphaFoldDB" id="A0A9J9LDS1"/>
<dbReference type="GO" id="GO:0046653">
    <property type="term" value="P:tetrahydrofolate metabolic process"/>
    <property type="evidence" value="ECO:0007669"/>
    <property type="project" value="InterPro"/>
</dbReference>
<evidence type="ECO:0000313" key="2">
    <source>
        <dbReference type="Proteomes" id="UP000001989"/>
    </source>
</evidence>
<dbReference type="EMBL" id="CP000699">
    <property type="protein sequence ID" value="ABQ67311.1"/>
    <property type="molecule type" value="Genomic_DNA"/>
</dbReference>
<protein>
    <submittedName>
        <fullName evidence="1">Sarcosine oxidase, delta subunit, heterotetrameric</fullName>
    </submittedName>
</protein>
<dbReference type="OrthoDB" id="7159274at2"/>
<dbReference type="Proteomes" id="UP000001989">
    <property type="component" value="Chromosome"/>
</dbReference>
<gene>
    <name evidence="1" type="ordered locus">Swit_0944</name>
</gene>
<organism evidence="1 2">
    <name type="scientific">Rhizorhabdus wittichii (strain DSM 6014 / CCUG 31198 / JCM 15750 / NBRC 105917 / EY 4224 / RW1)</name>
    <name type="common">Sphingomonas wittichii</name>
    <dbReference type="NCBI Taxonomy" id="392499"/>
    <lineage>
        <taxon>Bacteria</taxon>
        <taxon>Pseudomonadati</taxon>
        <taxon>Pseudomonadota</taxon>
        <taxon>Alphaproteobacteria</taxon>
        <taxon>Sphingomonadales</taxon>
        <taxon>Sphingomonadaceae</taxon>
        <taxon>Rhizorhabdus</taxon>
    </lineage>
</organism>
<accession>A0A9J9LDS1</accession>
<dbReference type="InterPro" id="IPR006279">
    <property type="entry name" value="SoxD"/>
</dbReference>
<dbReference type="InterPro" id="IPR038561">
    <property type="entry name" value="SoxD_sf"/>
</dbReference>
<reference evidence="1 2" key="1">
    <citation type="journal article" date="2010" name="J. Bacteriol.">
        <title>Genome sequence of the dioxin-mineralizing bacterium Sphingomonas wittichii RW1.</title>
        <authorList>
            <person name="Miller T.R."/>
            <person name="Delcher A.L."/>
            <person name="Salzberg S.L."/>
            <person name="Saunders E."/>
            <person name="Detter J.C."/>
            <person name="Halden R.U."/>
        </authorList>
    </citation>
    <scope>NUCLEOTIDE SEQUENCE [LARGE SCALE GENOMIC DNA]</scope>
    <source>
        <strain evidence="2">DSM 6014 / CCUG 31198 / JCM 15750 / NBRC 105917 / EY 4224 / RW1</strain>
    </source>
</reference>
<proteinExistence type="predicted"/>
<dbReference type="Gene3D" id="3.30.2270.10">
    <property type="entry name" value="Folate-binding superfamily"/>
    <property type="match status" value="1"/>
</dbReference>
<keyword evidence="2" id="KW-1185">Reference proteome</keyword>
<dbReference type="Pfam" id="PF04267">
    <property type="entry name" value="SoxD"/>
    <property type="match status" value="1"/>
</dbReference>
<dbReference type="KEGG" id="swi:Swit_0944"/>
<dbReference type="GO" id="GO:0008115">
    <property type="term" value="F:sarcosine oxidase activity"/>
    <property type="evidence" value="ECO:0007669"/>
    <property type="project" value="InterPro"/>
</dbReference>
<sequence>MLQISCPWCGPRDEIEFRCGGQSHIIRPGPPEEIDDATWGRYLSEKTNPRGDHLERWLHAAGCRRWFNVARDTATHRIRAVYHMIEAAPAIDDEGSAR</sequence>